<keyword evidence="5" id="KW-1185">Reference proteome</keyword>
<dbReference type="EMBL" id="QJNU01001599">
    <property type="protein sequence ID" value="RYO74010.1"/>
    <property type="molecule type" value="Genomic_DNA"/>
</dbReference>
<dbReference type="GO" id="GO:0005739">
    <property type="term" value="C:mitochondrion"/>
    <property type="evidence" value="ECO:0007669"/>
    <property type="project" value="UniProtKB-SubCell"/>
</dbReference>
<evidence type="ECO:0000256" key="2">
    <source>
        <dbReference type="ARBA" id="ARBA00023128"/>
    </source>
</evidence>
<gene>
    <name evidence="4" type="ORF">DL764_011017</name>
</gene>
<dbReference type="Pfam" id="PF10356">
    <property type="entry name" value="RRG7"/>
    <property type="match status" value="1"/>
</dbReference>
<evidence type="ECO:0000256" key="1">
    <source>
        <dbReference type="ARBA" id="ARBA00004173"/>
    </source>
</evidence>
<evidence type="ECO:0000256" key="3">
    <source>
        <dbReference type="SAM" id="MobiDB-lite"/>
    </source>
</evidence>
<evidence type="ECO:0000313" key="5">
    <source>
        <dbReference type="Proteomes" id="UP000293360"/>
    </source>
</evidence>
<dbReference type="PANTHER" id="PTHR28133">
    <property type="entry name" value="REQUIRED FOR RESPIRATORY GROWTH PROTEIN 7, MITOCHONDRIAL"/>
    <property type="match status" value="1"/>
</dbReference>
<feature type="region of interest" description="Disordered" evidence="3">
    <location>
        <begin position="33"/>
        <end position="62"/>
    </location>
</feature>
<evidence type="ECO:0000313" key="4">
    <source>
        <dbReference type="EMBL" id="RYO74010.1"/>
    </source>
</evidence>
<dbReference type="OrthoDB" id="20734at2759"/>
<feature type="compositionally biased region" description="Low complexity" evidence="3">
    <location>
        <begin position="40"/>
        <end position="55"/>
    </location>
</feature>
<evidence type="ECO:0008006" key="6">
    <source>
        <dbReference type="Google" id="ProtNLM"/>
    </source>
</evidence>
<dbReference type="Proteomes" id="UP000293360">
    <property type="component" value="Unassembled WGS sequence"/>
</dbReference>
<accession>A0A4Q4SRN1</accession>
<keyword evidence="2" id="KW-0496">Mitochondrion</keyword>
<organism evidence="4 5">
    <name type="scientific">Monosporascus ibericus</name>
    <dbReference type="NCBI Taxonomy" id="155417"/>
    <lineage>
        <taxon>Eukaryota</taxon>
        <taxon>Fungi</taxon>
        <taxon>Dikarya</taxon>
        <taxon>Ascomycota</taxon>
        <taxon>Pezizomycotina</taxon>
        <taxon>Sordariomycetes</taxon>
        <taxon>Xylariomycetidae</taxon>
        <taxon>Xylariales</taxon>
        <taxon>Xylariales incertae sedis</taxon>
        <taxon>Monosporascus</taxon>
    </lineage>
</organism>
<name>A0A4Q4SRN1_9PEZI</name>
<comment type="subcellular location">
    <subcellularLocation>
        <location evidence="1">Mitochondrion</location>
    </subcellularLocation>
</comment>
<dbReference type="PANTHER" id="PTHR28133:SF1">
    <property type="entry name" value="REQUIRED FOR RESPIRATORY GROWTH PROTEIN 7, MITOCHONDRIAL"/>
    <property type="match status" value="1"/>
</dbReference>
<sequence>MRFASRICWKHCQPLQPPPPRCDVKIAPLPSFLGPDSPPRRYSVTTTPSSSTVRYPNPPSTEHNDLASYAAYAARTGLDTASTVYTGTQYEYTVAASLRRLGFDMRRVGGRSDCGIDLLGTWAVPSSSTSSSPLLRVLLQCKASSGARGGVAPRHIRELEGAFIGAPAGWRGGASGSGVLGLLVAQKPATKGIRDALGRSRWPMGYVSCSRDGKLEQMIWNRRAEEEGLEGLGVGVRYRDTEGGLPEQQLILTWRGRPYVPDE</sequence>
<reference evidence="4 5" key="1">
    <citation type="submission" date="2018-06" db="EMBL/GenBank/DDBJ databases">
        <title>Complete Genomes of Monosporascus.</title>
        <authorList>
            <person name="Robinson A.J."/>
            <person name="Natvig D.O."/>
        </authorList>
    </citation>
    <scope>NUCLEOTIDE SEQUENCE [LARGE SCALE GENOMIC DNA]</scope>
    <source>
        <strain evidence="4 5">CBS 110550</strain>
    </source>
</reference>
<dbReference type="AlphaFoldDB" id="A0A4Q4SRN1"/>
<dbReference type="InterPro" id="IPR018828">
    <property type="entry name" value="RRG7"/>
</dbReference>
<comment type="caution">
    <text evidence="4">The sequence shown here is derived from an EMBL/GenBank/DDBJ whole genome shotgun (WGS) entry which is preliminary data.</text>
</comment>
<protein>
    <recommendedName>
        <fullName evidence="6">Restriction endonuclease type IV Mrr domain-containing protein</fullName>
    </recommendedName>
</protein>
<proteinExistence type="predicted"/>